<keyword evidence="1" id="KW-1003">Cell membrane</keyword>
<keyword evidence="1" id="KW-0874">Quinone</keyword>
<dbReference type="GO" id="GO:0005886">
    <property type="term" value="C:plasma membrane"/>
    <property type="evidence" value="ECO:0007669"/>
    <property type="project" value="UniProtKB-SubCell"/>
</dbReference>
<comment type="catalytic activity">
    <reaction evidence="1">
        <text>a quinone + NADH + 5 H(+)(in) = a quinol + NAD(+) + 4 H(+)(out)</text>
        <dbReference type="Rhea" id="RHEA:57888"/>
        <dbReference type="ChEBI" id="CHEBI:15378"/>
        <dbReference type="ChEBI" id="CHEBI:24646"/>
        <dbReference type="ChEBI" id="CHEBI:57540"/>
        <dbReference type="ChEBI" id="CHEBI:57945"/>
        <dbReference type="ChEBI" id="CHEBI:132124"/>
    </reaction>
</comment>
<organism evidence="2 3">
    <name type="scientific">Sulfobacillus harzensis</name>
    <dbReference type="NCBI Taxonomy" id="2729629"/>
    <lineage>
        <taxon>Bacteria</taxon>
        <taxon>Bacillati</taxon>
        <taxon>Bacillota</taxon>
        <taxon>Clostridia</taxon>
        <taxon>Eubacteriales</taxon>
        <taxon>Clostridiales Family XVII. Incertae Sedis</taxon>
        <taxon>Sulfobacillus</taxon>
    </lineage>
</organism>
<dbReference type="EC" id="7.1.1.-" evidence="1"/>
<protein>
    <recommendedName>
        <fullName evidence="1">NADH-quinone oxidoreductase subunit J</fullName>
        <ecNumber evidence="1">7.1.1.-</ecNumber>
    </recommendedName>
</protein>
<name>A0A7Y0L3J5_9FIRM</name>
<proteinExistence type="inferred from homology"/>
<reference evidence="2 3" key="1">
    <citation type="submission" date="2020-04" db="EMBL/GenBank/DDBJ databases">
        <authorList>
            <person name="Zhang R."/>
            <person name="Schippers A."/>
        </authorList>
    </citation>
    <scope>NUCLEOTIDE SEQUENCE [LARGE SCALE GENOMIC DNA]</scope>
    <source>
        <strain evidence="2 3">DSM 109850</strain>
    </source>
</reference>
<dbReference type="GO" id="GO:0048038">
    <property type="term" value="F:quinone binding"/>
    <property type="evidence" value="ECO:0007669"/>
    <property type="project" value="UniProtKB-UniRule"/>
</dbReference>
<accession>A0A7Y0L3J5</accession>
<keyword evidence="1" id="KW-0472">Membrane</keyword>
<dbReference type="AlphaFoldDB" id="A0A7Y0L3J5"/>
<dbReference type="InterPro" id="IPR042106">
    <property type="entry name" value="Nuo/plastoQ_OxRdtase_6_NuoJ"/>
</dbReference>
<dbReference type="PANTHER" id="PTHR33269">
    <property type="entry name" value="NADH-UBIQUINONE OXIDOREDUCTASE CHAIN 6"/>
    <property type="match status" value="1"/>
</dbReference>
<dbReference type="GO" id="GO:0008137">
    <property type="term" value="F:NADH dehydrogenase (ubiquinone) activity"/>
    <property type="evidence" value="ECO:0007669"/>
    <property type="project" value="UniProtKB-UniRule"/>
</dbReference>
<dbReference type="InterPro" id="IPR001457">
    <property type="entry name" value="NADH_UbQ/plastoQ_OxRdtase_su6"/>
</dbReference>
<feature type="transmembrane region" description="Helical" evidence="1">
    <location>
        <begin position="93"/>
        <end position="111"/>
    </location>
</feature>
<comment type="caution">
    <text evidence="2">The sequence shown here is derived from an EMBL/GenBank/DDBJ whole genome shotgun (WGS) entry which is preliminary data.</text>
</comment>
<keyword evidence="1" id="KW-1133">Transmembrane helix</keyword>
<dbReference type="Pfam" id="PF00499">
    <property type="entry name" value="Oxidored_q3"/>
    <property type="match status" value="1"/>
</dbReference>
<feature type="transmembrane region" description="Helical" evidence="1">
    <location>
        <begin position="6"/>
        <end position="21"/>
    </location>
</feature>
<feature type="transmembrane region" description="Helical" evidence="1">
    <location>
        <begin position="139"/>
        <end position="159"/>
    </location>
</feature>
<dbReference type="PANTHER" id="PTHR33269:SF19">
    <property type="entry name" value="NADH-QUINONE OXIDOREDUCTASE SUBUNIT J"/>
    <property type="match status" value="1"/>
</dbReference>
<evidence type="ECO:0000313" key="3">
    <source>
        <dbReference type="Proteomes" id="UP000533476"/>
    </source>
</evidence>
<dbReference type="Gene3D" id="1.20.120.1200">
    <property type="entry name" value="NADH-ubiquinone/plastoquinone oxidoreductase chain 6, subunit NuoJ"/>
    <property type="match status" value="1"/>
</dbReference>
<gene>
    <name evidence="2" type="ORF">HIJ39_09980</name>
</gene>
<dbReference type="Proteomes" id="UP000533476">
    <property type="component" value="Unassembled WGS sequence"/>
</dbReference>
<comment type="subcellular location">
    <subcellularLocation>
        <location evidence="1">Cell membrane</location>
        <topology evidence="1">Multi-pass membrane protein</topology>
    </subcellularLocation>
</comment>
<evidence type="ECO:0000313" key="2">
    <source>
        <dbReference type="EMBL" id="NMP22679.1"/>
    </source>
</evidence>
<dbReference type="EMBL" id="JABBVZ010000028">
    <property type="protein sequence ID" value="NMP22679.1"/>
    <property type="molecule type" value="Genomic_DNA"/>
</dbReference>
<feature type="transmembrane region" description="Helical" evidence="1">
    <location>
        <begin position="51"/>
        <end position="73"/>
    </location>
</feature>
<keyword evidence="1" id="KW-0812">Transmembrane</keyword>
<keyword evidence="1" id="KW-0520">NAD</keyword>
<dbReference type="RefSeq" id="WP_169099210.1">
    <property type="nucleotide sequence ID" value="NZ_JABBVZ010000028.1"/>
</dbReference>
<comment type="function">
    <text evidence="1">NDH-1 shuttles electrons from NADH, via FMN and iron-sulfur (Fe-S) centers, to quinones in the respiratory chain. Couples the redox reaction to proton translocation (for every two electrons transferred, four hydrogen ions are translocated across the cytoplasmic membrane), and thus conserves the redox energy in a proton gradient.</text>
</comment>
<sequence>MIGFIILAIIALVGGFGVIVARQPVHSALFLILNILSLAIFYILLSAEFMAAAQVIVYAGAIMVLFLFVVTLLTAGKDDREPKDKLVGQRGWALILAVLMGGGLAVLAVKYPSQSINLALPHNFGNLHGMGAILWGPDFIYLAAVALMLLTAAVGVLVLNRPRREQKTRTRWKEEGESS</sequence>
<comment type="similarity">
    <text evidence="1">Belongs to the complex I subunit 6 family.</text>
</comment>
<evidence type="ECO:0000256" key="1">
    <source>
        <dbReference type="RuleBase" id="RU004429"/>
    </source>
</evidence>
<keyword evidence="3" id="KW-1185">Reference proteome</keyword>
<feature type="transmembrane region" description="Helical" evidence="1">
    <location>
        <begin position="28"/>
        <end position="45"/>
    </location>
</feature>